<dbReference type="AlphaFoldDB" id="A0A6D2IIZ6"/>
<proteinExistence type="predicted"/>
<dbReference type="Proteomes" id="UP000467841">
    <property type="component" value="Unassembled WGS sequence"/>
</dbReference>
<protein>
    <submittedName>
        <fullName evidence="2">Uncharacterized protein</fullName>
    </submittedName>
</protein>
<organism evidence="2 3">
    <name type="scientific">Microthlaspi erraticum</name>
    <dbReference type="NCBI Taxonomy" id="1685480"/>
    <lineage>
        <taxon>Eukaryota</taxon>
        <taxon>Viridiplantae</taxon>
        <taxon>Streptophyta</taxon>
        <taxon>Embryophyta</taxon>
        <taxon>Tracheophyta</taxon>
        <taxon>Spermatophyta</taxon>
        <taxon>Magnoliopsida</taxon>
        <taxon>eudicotyledons</taxon>
        <taxon>Gunneridae</taxon>
        <taxon>Pentapetalae</taxon>
        <taxon>rosids</taxon>
        <taxon>malvids</taxon>
        <taxon>Brassicales</taxon>
        <taxon>Brassicaceae</taxon>
        <taxon>Coluteocarpeae</taxon>
        <taxon>Microthlaspi</taxon>
    </lineage>
</organism>
<evidence type="ECO:0000313" key="2">
    <source>
        <dbReference type="EMBL" id="CAA7025096.1"/>
    </source>
</evidence>
<name>A0A6D2IIZ6_9BRAS</name>
<gene>
    <name evidence="2" type="ORF">MERR_LOCUS12331</name>
</gene>
<reference evidence="2" key="1">
    <citation type="submission" date="2020-01" db="EMBL/GenBank/DDBJ databases">
        <authorList>
            <person name="Mishra B."/>
        </authorList>
    </citation>
    <scope>NUCLEOTIDE SEQUENCE [LARGE SCALE GENOMIC DNA]</scope>
</reference>
<evidence type="ECO:0000256" key="1">
    <source>
        <dbReference type="SAM" id="Phobius"/>
    </source>
</evidence>
<keyword evidence="3" id="KW-1185">Reference proteome</keyword>
<comment type="caution">
    <text evidence="2">The sequence shown here is derived from an EMBL/GenBank/DDBJ whole genome shotgun (WGS) entry which is preliminary data.</text>
</comment>
<keyword evidence="1" id="KW-1133">Transmembrane helix</keyword>
<accession>A0A6D2IIZ6</accession>
<dbReference type="EMBL" id="CACVBM020000976">
    <property type="protein sequence ID" value="CAA7025096.1"/>
    <property type="molecule type" value="Genomic_DNA"/>
</dbReference>
<evidence type="ECO:0000313" key="3">
    <source>
        <dbReference type="Proteomes" id="UP000467841"/>
    </source>
</evidence>
<keyword evidence="1" id="KW-0472">Membrane</keyword>
<keyword evidence="1" id="KW-0812">Transmembrane</keyword>
<feature type="transmembrane region" description="Helical" evidence="1">
    <location>
        <begin position="6"/>
        <end position="29"/>
    </location>
</feature>
<sequence length="119" mass="13868">MSLVWTVAAVAIIVILLKIVIFLVAMVIWQAKLLRKSKKKELYIEVEAMRRKLETEREISKAYLRDLTEMTSELKKFRIGRLKFLKSNRVNPKPREKFGLIPGKNVTLSVIKLIVEPFN</sequence>